<dbReference type="Gene3D" id="3.40.50.1000">
    <property type="entry name" value="HAD superfamily/HAD-like"/>
    <property type="match status" value="1"/>
</dbReference>
<comment type="similarity">
    <text evidence="4">Belongs to the HAD-like hydrolase superfamily. CbbY/CbbZ/Gph/YieH family.</text>
</comment>
<evidence type="ECO:0000256" key="9">
    <source>
        <dbReference type="ARBA" id="ARBA00023277"/>
    </source>
</evidence>
<evidence type="ECO:0000256" key="7">
    <source>
        <dbReference type="ARBA" id="ARBA00022801"/>
    </source>
</evidence>
<dbReference type="NCBIfam" id="NF009695">
    <property type="entry name" value="PRK13222.1-2"/>
    <property type="match status" value="1"/>
</dbReference>
<evidence type="ECO:0000256" key="4">
    <source>
        <dbReference type="ARBA" id="ARBA00006171"/>
    </source>
</evidence>
<dbReference type="InterPro" id="IPR041492">
    <property type="entry name" value="HAD_2"/>
</dbReference>
<evidence type="ECO:0000256" key="8">
    <source>
        <dbReference type="ARBA" id="ARBA00022842"/>
    </source>
</evidence>
<evidence type="ECO:0000256" key="6">
    <source>
        <dbReference type="ARBA" id="ARBA00022723"/>
    </source>
</evidence>
<dbReference type="InterPro" id="IPR050155">
    <property type="entry name" value="HAD-like_hydrolase_sf"/>
</dbReference>
<dbReference type="InterPro" id="IPR023198">
    <property type="entry name" value="PGP-like_dom2"/>
</dbReference>
<dbReference type="InterPro" id="IPR036412">
    <property type="entry name" value="HAD-like_sf"/>
</dbReference>
<dbReference type="GO" id="GO:0006281">
    <property type="term" value="P:DNA repair"/>
    <property type="evidence" value="ECO:0007669"/>
    <property type="project" value="TreeGrafter"/>
</dbReference>
<dbReference type="GO" id="GO:0005975">
    <property type="term" value="P:carbohydrate metabolic process"/>
    <property type="evidence" value="ECO:0007669"/>
    <property type="project" value="InterPro"/>
</dbReference>
<dbReference type="SFLD" id="SFLDS00003">
    <property type="entry name" value="Haloacid_Dehalogenase"/>
    <property type="match status" value="1"/>
</dbReference>
<dbReference type="UniPathway" id="UPA00865">
    <property type="reaction ID" value="UER00834"/>
</dbReference>
<dbReference type="GO" id="GO:0005829">
    <property type="term" value="C:cytosol"/>
    <property type="evidence" value="ECO:0007669"/>
    <property type="project" value="TreeGrafter"/>
</dbReference>
<comment type="cofactor">
    <cofactor evidence="2">
        <name>Mg(2+)</name>
        <dbReference type="ChEBI" id="CHEBI:18420"/>
    </cofactor>
</comment>
<dbReference type="GO" id="GO:0046295">
    <property type="term" value="P:glycolate biosynthetic process"/>
    <property type="evidence" value="ECO:0007669"/>
    <property type="project" value="UniProtKB-UniPathway"/>
</dbReference>
<evidence type="ECO:0000256" key="5">
    <source>
        <dbReference type="ARBA" id="ARBA00013078"/>
    </source>
</evidence>
<keyword evidence="6" id="KW-0479">Metal-binding</keyword>
<dbReference type="CDD" id="cd16417">
    <property type="entry name" value="HAD_PGPase"/>
    <property type="match status" value="1"/>
</dbReference>
<comment type="pathway">
    <text evidence="3">Organic acid metabolism; glycolate biosynthesis; glycolate from 2-phosphoglycolate: step 1/1.</text>
</comment>
<dbReference type="AlphaFoldDB" id="A0A1W1CTU7"/>
<evidence type="ECO:0000313" key="10">
    <source>
        <dbReference type="EMBL" id="SFV69081.1"/>
    </source>
</evidence>
<dbReference type="InterPro" id="IPR006439">
    <property type="entry name" value="HAD-SF_hydro_IA"/>
</dbReference>
<dbReference type="Gene3D" id="1.10.150.240">
    <property type="entry name" value="Putative phosphatase, domain 2"/>
    <property type="match status" value="1"/>
</dbReference>
<evidence type="ECO:0000256" key="3">
    <source>
        <dbReference type="ARBA" id="ARBA00004818"/>
    </source>
</evidence>
<sequence>MKFTNKTTILFDLDGTLIDSVPDLALSVNQMLKSLGRETFAEETIRYWVGNGAQMLVKRALLGKRDTDETVDTALFDKALKLFLSFYGKHLAEATRTYPHVPETLKVLKKAGYRLAVITNKPYAFVGPILKNLQLDGLFELWIGGDSLPEKKPDPAPLLHVCNLLSVPVAACVMVGDSKNDISAAKACAMQSIGVTYGYNYGEDIRVYAPDRVVDDFAEIPPLFESRGK</sequence>
<comment type="catalytic activity">
    <reaction evidence="1">
        <text>2-phosphoglycolate + H2O = glycolate + phosphate</text>
        <dbReference type="Rhea" id="RHEA:14369"/>
        <dbReference type="ChEBI" id="CHEBI:15377"/>
        <dbReference type="ChEBI" id="CHEBI:29805"/>
        <dbReference type="ChEBI" id="CHEBI:43474"/>
        <dbReference type="ChEBI" id="CHEBI:58033"/>
        <dbReference type="EC" id="3.1.3.18"/>
    </reaction>
</comment>
<gene>
    <name evidence="10" type="ORF">MNB_SV-10-1237</name>
</gene>
<name>A0A1W1CTU7_9ZZZZ</name>
<accession>A0A1W1CTU7</accession>
<dbReference type="EC" id="3.1.3.18" evidence="5"/>
<dbReference type="PANTHER" id="PTHR43434">
    <property type="entry name" value="PHOSPHOGLYCOLATE PHOSPHATASE"/>
    <property type="match status" value="1"/>
</dbReference>
<dbReference type="NCBIfam" id="TIGR01509">
    <property type="entry name" value="HAD-SF-IA-v3"/>
    <property type="match status" value="1"/>
</dbReference>
<protein>
    <recommendedName>
        <fullName evidence="5">phosphoglycolate phosphatase</fullName>
        <ecNumber evidence="5">3.1.3.18</ecNumber>
    </recommendedName>
</protein>
<dbReference type="InterPro" id="IPR037512">
    <property type="entry name" value="PGPase_prok"/>
</dbReference>
<dbReference type="PANTHER" id="PTHR43434:SF1">
    <property type="entry name" value="PHOSPHOGLYCOLATE PHOSPHATASE"/>
    <property type="match status" value="1"/>
</dbReference>
<dbReference type="HAMAP" id="MF_00495">
    <property type="entry name" value="GPH_hydrolase_bact"/>
    <property type="match status" value="1"/>
</dbReference>
<dbReference type="PRINTS" id="PR00413">
    <property type="entry name" value="HADHALOGNASE"/>
</dbReference>
<evidence type="ECO:0000256" key="1">
    <source>
        <dbReference type="ARBA" id="ARBA00000830"/>
    </source>
</evidence>
<dbReference type="GO" id="GO:0046872">
    <property type="term" value="F:metal ion binding"/>
    <property type="evidence" value="ECO:0007669"/>
    <property type="project" value="UniProtKB-KW"/>
</dbReference>
<dbReference type="SFLD" id="SFLDG01135">
    <property type="entry name" value="C1.5.6:_HAD__Beta-PGM__Phospha"/>
    <property type="match status" value="1"/>
</dbReference>
<proteinExistence type="inferred from homology"/>
<dbReference type="FunFam" id="3.40.50.1000:FF:000022">
    <property type="entry name" value="Phosphoglycolate phosphatase"/>
    <property type="match status" value="1"/>
</dbReference>
<reference evidence="10" key="1">
    <citation type="submission" date="2016-10" db="EMBL/GenBank/DDBJ databases">
        <authorList>
            <person name="de Groot N.N."/>
        </authorList>
    </citation>
    <scope>NUCLEOTIDE SEQUENCE</scope>
</reference>
<evidence type="ECO:0000256" key="2">
    <source>
        <dbReference type="ARBA" id="ARBA00001946"/>
    </source>
</evidence>
<dbReference type="SUPFAM" id="SSF56784">
    <property type="entry name" value="HAD-like"/>
    <property type="match status" value="1"/>
</dbReference>
<dbReference type="GO" id="GO:0008967">
    <property type="term" value="F:phosphoglycolate phosphatase activity"/>
    <property type="evidence" value="ECO:0007669"/>
    <property type="project" value="UniProtKB-EC"/>
</dbReference>
<dbReference type="EMBL" id="FPHL01000057">
    <property type="protein sequence ID" value="SFV69081.1"/>
    <property type="molecule type" value="Genomic_DNA"/>
</dbReference>
<keyword evidence="7 10" id="KW-0378">Hydrolase</keyword>
<dbReference type="NCBIfam" id="TIGR01549">
    <property type="entry name" value="HAD-SF-IA-v1"/>
    <property type="match status" value="1"/>
</dbReference>
<dbReference type="SFLD" id="SFLDG01129">
    <property type="entry name" value="C1.5:_HAD__Beta-PGM__Phosphata"/>
    <property type="match status" value="1"/>
</dbReference>
<dbReference type="InterPro" id="IPR023214">
    <property type="entry name" value="HAD_sf"/>
</dbReference>
<keyword evidence="8" id="KW-0460">Magnesium</keyword>
<dbReference type="NCBIfam" id="TIGR01449">
    <property type="entry name" value="PGP_bact"/>
    <property type="match status" value="1"/>
</dbReference>
<keyword evidence="9" id="KW-0119">Carbohydrate metabolism</keyword>
<dbReference type="Pfam" id="PF13419">
    <property type="entry name" value="HAD_2"/>
    <property type="match status" value="1"/>
</dbReference>
<organism evidence="10">
    <name type="scientific">hydrothermal vent metagenome</name>
    <dbReference type="NCBI Taxonomy" id="652676"/>
    <lineage>
        <taxon>unclassified sequences</taxon>
        <taxon>metagenomes</taxon>
        <taxon>ecological metagenomes</taxon>
    </lineage>
</organism>